<dbReference type="GO" id="GO:0000070">
    <property type="term" value="P:mitotic sister chromatid segregation"/>
    <property type="evidence" value="ECO:0007669"/>
    <property type="project" value="TreeGrafter"/>
</dbReference>
<accession>A0A8X8BR63</accession>
<reference evidence="2 3" key="1">
    <citation type="journal article" date="2021" name="Cell">
        <title>Tracing the genetic footprints of vertebrate landing in non-teleost ray-finned fishes.</title>
        <authorList>
            <person name="Bi X."/>
            <person name="Wang K."/>
            <person name="Yang L."/>
            <person name="Pan H."/>
            <person name="Jiang H."/>
            <person name="Wei Q."/>
            <person name="Fang M."/>
            <person name="Yu H."/>
            <person name="Zhu C."/>
            <person name="Cai Y."/>
            <person name="He Y."/>
            <person name="Gan X."/>
            <person name="Zeng H."/>
            <person name="Yu D."/>
            <person name="Zhu Y."/>
            <person name="Jiang H."/>
            <person name="Qiu Q."/>
            <person name="Yang H."/>
            <person name="Zhang Y.E."/>
            <person name="Wang W."/>
            <person name="Zhu M."/>
            <person name="He S."/>
            <person name="Zhang G."/>
        </authorList>
    </citation>
    <scope>NUCLEOTIDE SEQUENCE [LARGE SCALE GENOMIC DNA]</scope>
    <source>
        <strain evidence="2">Bchr_013</strain>
    </source>
</reference>
<name>A0A8X8BR63_POLSE</name>
<dbReference type="GO" id="GO:0034080">
    <property type="term" value="P:CENP-A containing chromatin assembly"/>
    <property type="evidence" value="ECO:0007669"/>
    <property type="project" value="TreeGrafter"/>
</dbReference>
<dbReference type="PANTHER" id="PTHR48208">
    <property type="entry name" value="CENTROMERE PROTEIN I"/>
    <property type="match status" value="1"/>
</dbReference>
<keyword evidence="3" id="KW-1185">Reference proteome</keyword>
<dbReference type="PANTHER" id="PTHR48208:SF2">
    <property type="entry name" value="CENTROMERE PROTEIN I"/>
    <property type="match status" value="1"/>
</dbReference>
<dbReference type="Pfam" id="PF13873">
    <property type="entry name" value="Myb_DNA-bind_5"/>
    <property type="match status" value="1"/>
</dbReference>
<evidence type="ECO:0000259" key="1">
    <source>
        <dbReference type="Pfam" id="PF13873"/>
    </source>
</evidence>
<dbReference type="GO" id="GO:0000939">
    <property type="term" value="C:inner kinetochore"/>
    <property type="evidence" value="ECO:0007669"/>
    <property type="project" value="TreeGrafter"/>
</dbReference>
<dbReference type="Proteomes" id="UP000886611">
    <property type="component" value="Unassembled WGS sequence"/>
</dbReference>
<organism evidence="2 3">
    <name type="scientific">Polypterus senegalus</name>
    <name type="common">Senegal bichir</name>
    <dbReference type="NCBI Taxonomy" id="55291"/>
    <lineage>
        <taxon>Eukaryota</taxon>
        <taxon>Metazoa</taxon>
        <taxon>Chordata</taxon>
        <taxon>Craniata</taxon>
        <taxon>Vertebrata</taxon>
        <taxon>Euteleostomi</taxon>
        <taxon>Actinopterygii</taxon>
        <taxon>Polypteriformes</taxon>
        <taxon>Polypteridae</taxon>
        <taxon>Polypterus</taxon>
    </lineage>
</organism>
<evidence type="ECO:0000313" key="3">
    <source>
        <dbReference type="Proteomes" id="UP000886611"/>
    </source>
</evidence>
<feature type="non-terminal residue" evidence="2">
    <location>
        <position position="1"/>
    </location>
</feature>
<evidence type="ECO:0000313" key="2">
    <source>
        <dbReference type="EMBL" id="KAG2464039.1"/>
    </source>
</evidence>
<gene>
    <name evidence="2" type="primary">Cenpi</name>
    <name evidence="2" type="ORF">GTO96_0002833</name>
</gene>
<sequence length="273" mass="30880">MAENHALLEGVRCHYSSIVGHFSSLKGREVTKKCKQNIWEDITKNVNAIGAGEKRTTKQVILRWKNLKAKTTKDLAEAKNPTTGNKPFKWGEYTDIVLDIIGGDISEALYGIDGVEVDGEPTVAEECGPGPPNEQEIFVLNLSQVVEEEEFLHCKYASSSMEVEELFNKLITAQSFLQVCDMYLLYDLPLVIMPPAGVFYPALLSMDAINLNQLCHIMYRYRENLVAAKNPELQSKVGKYWDYYLKYLYSQNLRGLKEFIESSVSRKSESSSD</sequence>
<feature type="domain" description="Myb/SANT-like DNA-binding" evidence="1">
    <location>
        <begin position="2"/>
        <end position="76"/>
    </location>
</feature>
<feature type="non-terminal residue" evidence="2">
    <location>
        <position position="273"/>
    </location>
</feature>
<protein>
    <submittedName>
        <fullName evidence="2">CENPI protein</fullName>
    </submittedName>
</protein>
<comment type="caution">
    <text evidence="2">The sequence shown here is derived from an EMBL/GenBank/DDBJ whole genome shotgun (WGS) entry which is preliminary data.</text>
</comment>
<proteinExistence type="predicted"/>
<dbReference type="EMBL" id="JAATIS010003638">
    <property type="protein sequence ID" value="KAG2464039.1"/>
    <property type="molecule type" value="Genomic_DNA"/>
</dbReference>
<dbReference type="InterPro" id="IPR028002">
    <property type="entry name" value="Myb_DNA-bind_5"/>
</dbReference>
<dbReference type="AlphaFoldDB" id="A0A8X8BR63"/>